<feature type="compositionally biased region" description="Low complexity" evidence="1">
    <location>
        <begin position="35"/>
        <end position="45"/>
    </location>
</feature>
<sequence length="640" mass="72519">MAEPSKKRKGSSCTAAAAAHRRHGPSEASTTPIHPSLSSPRSSTLFSSDDQRLRYLSQFSSRIILDPKYLDVEFFNDETFDCYQVFQNSGLANFMSLKLPHYPKLVKVFYSNLKIQDGIISSEVHGIPMIIDQSLFFSLTHLPSQGAPFEGTIVDDWKFDYSSHDARRMIDWAHLVQYRMHKALRANAPLPYPQLITLFLRHFQIPLDDEPFVQVKRSFAIGAGAVTSFGYRKDRNGQWLKKDALPPQDERTPSPPPQREDSALLNEVLTELRVLFDVAKGGENLRELGPPITRAFIENYCTPRQVQGDAHQDADVLPPPRQADPAGSLSVERYLQHFVRQQAANHHGQVQIHECLYRFSLSLQGQGSAPFVCPTPEQFGAEVEWPGDWPDAQAGEELAGSPGEAVTVYVSARIWRYGSQLFRHCFYRDLPLCVFFVYLVVRLMERWRNIEFKEEEKVIFEALNESEDATDAEIGEAWDVDAKDEDVDNFPYGVWLKASPMEMNVVVGVKTEVSFSSARRKLSCDAMDKGSPGDHLARNEGELKNGKHSEREPQLIKVSEVLKSLVECHIEKEEQLSIIRVDERILGLKEAEKIVPKWRLLSLSSFSIPLPFIFQEAKESIDEEDPRPTSSNGAYIISHI</sequence>
<evidence type="ECO:0000313" key="2">
    <source>
        <dbReference type="EMBL" id="RZB42837.1"/>
    </source>
</evidence>
<organism evidence="2 3">
    <name type="scientific">Glycine soja</name>
    <name type="common">Wild soybean</name>
    <dbReference type="NCBI Taxonomy" id="3848"/>
    <lineage>
        <taxon>Eukaryota</taxon>
        <taxon>Viridiplantae</taxon>
        <taxon>Streptophyta</taxon>
        <taxon>Embryophyta</taxon>
        <taxon>Tracheophyta</taxon>
        <taxon>Spermatophyta</taxon>
        <taxon>Magnoliopsida</taxon>
        <taxon>eudicotyledons</taxon>
        <taxon>Gunneridae</taxon>
        <taxon>Pentapetalae</taxon>
        <taxon>rosids</taxon>
        <taxon>fabids</taxon>
        <taxon>Fabales</taxon>
        <taxon>Fabaceae</taxon>
        <taxon>Papilionoideae</taxon>
        <taxon>50 kb inversion clade</taxon>
        <taxon>NPAAA clade</taxon>
        <taxon>indigoferoid/millettioid clade</taxon>
        <taxon>Phaseoleae</taxon>
        <taxon>Glycine</taxon>
        <taxon>Glycine subgen. Soja</taxon>
    </lineage>
</organism>
<accession>A0A445F224</accession>
<dbReference type="AlphaFoldDB" id="A0A445F224"/>
<comment type="caution">
    <text evidence="2">The sequence shown here is derived from an EMBL/GenBank/DDBJ whole genome shotgun (WGS) entry which is preliminary data.</text>
</comment>
<protein>
    <submittedName>
        <fullName evidence="2">Uncharacterized protein</fullName>
    </submittedName>
</protein>
<feature type="compositionally biased region" description="Basic residues" evidence="1">
    <location>
        <begin position="1"/>
        <end position="10"/>
    </location>
</feature>
<evidence type="ECO:0000256" key="1">
    <source>
        <dbReference type="SAM" id="MobiDB-lite"/>
    </source>
</evidence>
<feature type="region of interest" description="Disordered" evidence="1">
    <location>
        <begin position="1"/>
        <end position="45"/>
    </location>
</feature>
<feature type="region of interest" description="Disordered" evidence="1">
    <location>
        <begin position="240"/>
        <end position="261"/>
    </location>
</feature>
<feature type="region of interest" description="Disordered" evidence="1">
    <location>
        <begin position="526"/>
        <end position="550"/>
    </location>
</feature>
<name>A0A445F224_GLYSO</name>
<dbReference type="EMBL" id="QZWG01000020">
    <property type="protein sequence ID" value="RZB42837.1"/>
    <property type="molecule type" value="Genomic_DNA"/>
</dbReference>
<dbReference type="Proteomes" id="UP000289340">
    <property type="component" value="Chromosome 20"/>
</dbReference>
<keyword evidence="3" id="KW-1185">Reference proteome</keyword>
<evidence type="ECO:0000313" key="3">
    <source>
        <dbReference type="Proteomes" id="UP000289340"/>
    </source>
</evidence>
<gene>
    <name evidence="2" type="ORF">D0Y65_053437</name>
</gene>
<proteinExistence type="predicted"/>
<reference evidence="2 3" key="1">
    <citation type="submission" date="2018-09" db="EMBL/GenBank/DDBJ databases">
        <title>A high-quality reference genome of wild soybean provides a powerful tool to mine soybean genomes.</title>
        <authorList>
            <person name="Xie M."/>
            <person name="Chung C.Y.L."/>
            <person name="Li M.-W."/>
            <person name="Wong F.-L."/>
            <person name="Chan T.-F."/>
            <person name="Lam H.-M."/>
        </authorList>
    </citation>
    <scope>NUCLEOTIDE SEQUENCE [LARGE SCALE GENOMIC DNA]</scope>
    <source>
        <strain evidence="3">cv. W05</strain>
        <tissue evidence="2">Hypocotyl of etiolated seedlings</tissue>
    </source>
</reference>
<feature type="region of interest" description="Disordered" evidence="1">
    <location>
        <begin position="619"/>
        <end position="640"/>
    </location>
</feature>